<gene>
    <name evidence="4" type="ORF">KUTeg_004699</name>
</gene>
<feature type="chain" id="PRO_5046538465" evidence="3">
    <location>
        <begin position="25"/>
        <end position="335"/>
    </location>
</feature>
<organism evidence="4 5">
    <name type="scientific">Tegillarca granosa</name>
    <name type="common">Malaysian cockle</name>
    <name type="synonym">Anadara granosa</name>
    <dbReference type="NCBI Taxonomy" id="220873"/>
    <lineage>
        <taxon>Eukaryota</taxon>
        <taxon>Metazoa</taxon>
        <taxon>Spiralia</taxon>
        <taxon>Lophotrochozoa</taxon>
        <taxon>Mollusca</taxon>
        <taxon>Bivalvia</taxon>
        <taxon>Autobranchia</taxon>
        <taxon>Pteriomorphia</taxon>
        <taxon>Arcoida</taxon>
        <taxon>Arcoidea</taxon>
        <taxon>Arcidae</taxon>
        <taxon>Tegillarca</taxon>
    </lineage>
</organism>
<feature type="region of interest" description="Disordered" evidence="1">
    <location>
        <begin position="45"/>
        <end position="82"/>
    </location>
</feature>
<accession>A0ABQ9FKL5</accession>
<comment type="caution">
    <text evidence="4">The sequence shown here is derived from an EMBL/GenBank/DDBJ whole genome shotgun (WGS) entry which is preliminary data.</text>
</comment>
<reference evidence="4 5" key="1">
    <citation type="submission" date="2022-12" db="EMBL/GenBank/DDBJ databases">
        <title>Chromosome-level genome of Tegillarca granosa.</title>
        <authorList>
            <person name="Kim J."/>
        </authorList>
    </citation>
    <scope>NUCLEOTIDE SEQUENCE [LARGE SCALE GENOMIC DNA]</scope>
    <source>
        <strain evidence="4">Teg-2019</strain>
        <tissue evidence="4">Adductor muscle</tissue>
    </source>
</reference>
<protein>
    <submittedName>
        <fullName evidence="4">Uncharacterized protein</fullName>
    </submittedName>
</protein>
<feature type="signal peptide" evidence="3">
    <location>
        <begin position="1"/>
        <end position="24"/>
    </location>
</feature>
<name>A0ABQ9FKL5_TEGGR</name>
<keyword evidence="3" id="KW-0732">Signal</keyword>
<dbReference type="Proteomes" id="UP001217089">
    <property type="component" value="Unassembled WGS sequence"/>
</dbReference>
<dbReference type="EMBL" id="JARBDR010000246">
    <property type="protein sequence ID" value="KAJ8316795.1"/>
    <property type="molecule type" value="Genomic_DNA"/>
</dbReference>
<evidence type="ECO:0000256" key="3">
    <source>
        <dbReference type="SAM" id="SignalP"/>
    </source>
</evidence>
<keyword evidence="2" id="KW-0812">Transmembrane</keyword>
<keyword evidence="2" id="KW-0472">Membrane</keyword>
<keyword evidence="5" id="KW-1185">Reference proteome</keyword>
<evidence type="ECO:0000313" key="4">
    <source>
        <dbReference type="EMBL" id="KAJ8316795.1"/>
    </source>
</evidence>
<sequence>MANKQGLILFIFVISLYFCDVVTSSSKVKQLYCWSGNNLDKLTSSNQSCSTGDKTQPNSVSLIEESSDDTGNHGNITDPANMTTITTDQSQINAAKCYYFIYHDKKPDFYLRYPDQDKGEAIQISHETTVNGVNGTLECCDTNNCNFAKSENQLPNNHLSCFNVTHDGEGVPNATIQHCKSRDDVCMKVKVIGHDDYKEKYFCGETPLCDSEVEGVKTARCTNETHENKTVETCCCKGDRCLVPEFNYTLVIRSQSNDRNESKQTPCCASKKIDWVFVGGLIAAGVLVISIVVGVLVVISRCKKRQADNNRLTLAYSRIAADATGEEEDIQMLLP</sequence>
<evidence type="ECO:0000256" key="1">
    <source>
        <dbReference type="SAM" id="MobiDB-lite"/>
    </source>
</evidence>
<proteinExistence type="predicted"/>
<evidence type="ECO:0000313" key="5">
    <source>
        <dbReference type="Proteomes" id="UP001217089"/>
    </source>
</evidence>
<feature type="compositionally biased region" description="Polar residues" evidence="1">
    <location>
        <begin position="72"/>
        <end position="82"/>
    </location>
</feature>
<feature type="compositionally biased region" description="Polar residues" evidence="1">
    <location>
        <begin position="45"/>
        <end position="61"/>
    </location>
</feature>
<evidence type="ECO:0000256" key="2">
    <source>
        <dbReference type="SAM" id="Phobius"/>
    </source>
</evidence>
<feature type="transmembrane region" description="Helical" evidence="2">
    <location>
        <begin position="275"/>
        <end position="299"/>
    </location>
</feature>
<keyword evidence="2" id="KW-1133">Transmembrane helix</keyword>